<comment type="caution">
    <text evidence="1">The sequence shown here is derived from an EMBL/GenBank/DDBJ whole genome shotgun (WGS) entry which is preliminary data.</text>
</comment>
<sequence length="73" mass="7852">MRYTRKNVSDLLSSVQGSPDVQGFATSNFAGTSWSMVPSFGGGVVWQATWTYQWTCEDGGSVTAEDRSTFGCG</sequence>
<accession>A0A3A8QVJ7</accession>
<gene>
    <name evidence="1" type="ORF">D7X96_04230</name>
</gene>
<name>A0A3A8QVJ7_9BACT</name>
<reference evidence="2" key="1">
    <citation type="submission" date="2018-09" db="EMBL/GenBank/DDBJ databases">
        <authorList>
            <person name="Livingstone P.G."/>
            <person name="Whitworth D.E."/>
        </authorList>
    </citation>
    <scope>NUCLEOTIDE SEQUENCE [LARGE SCALE GENOMIC DNA]</scope>
    <source>
        <strain evidence="2">AB047A</strain>
    </source>
</reference>
<evidence type="ECO:0000313" key="1">
    <source>
        <dbReference type="EMBL" id="RKH72607.1"/>
    </source>
</evidence>
<dbReference type="RefSeq" id="WP_120547504.1">
    <property type="nucleotide sequence ID" value="NZ_RAWM01000007.1"/>
</dbReference>
<dbReference type="Proteomes" id="UP000282656">
    <property type="component" value="Unassembled WGS sequence"/>
</dbReference>
<organism evidence="1 2">
    <name type="scientific">Corallococcus interemptor</name>
    <dbReference type="NCBI Taxonomy" id="2316720"/>
    <lineage>
        <taxon>Bacteria</taxon>
        <taxon>Pseudomonadati</taxon>
        <taxon>Myxococcota</taxon>
        <taxon>Myxococcia</taxon>
        <taxon>Myxococcales</taxon>
        <taxon>Cystobacterineae</taxon>
        <taxon>Myxococcaceae</taxon>
        <taxon>Corallococcus</taxon>
    </lineage>
</organism>
<keyword evidence="2" id="KW-1185">Reference proteome</keyword>
<dbReference type="AlphaFoldDB" id="A0A3A8QVJ7"/>
<evidence type="ECO:0000313" key="2">
    <source>
        <dbReference type="Proteomes" id="UP000282656"/>
    </source>
</evidence>
<dbReference type="OrthoDB" id="5517715at2"/>
<proteinExistence type="predicted"/>
<dbReference type="EMBL" id="RAWM01000007">
    <property type="protein sequence ID" value="RKH72607.1"/>
    <property type="molecule type" value="Genomic_DNA"/>
</dbReference>
<protein>
    <submittedName>
        <fullName evidence="1">Uncharacterized protein</fullName>
    </submittedName>
</protein>